<dbReference type="OrthoDB" id="2497353at2759"/>
<feature type="compositionally biased region" description="Polar residues" evidence="6">
    <location>
        <begin position="7"/>
        <end position="21"/>
    </location>
</feature>
<feature type="region of interest" description="Disordered" evidence="6">
    <location>
        <begin position="1"/>
        <end position="39"/>
    </location>
</feature>
<keyword evidence="10" id="KW-1185">Reference proteome</keyword>
<dbReference type="InterPro" id="IPR037525">
    <property type="entry name" value="Velvet_dom"/>
</dbReference>
<dbReference type="EMBL" id="ADAS02001707">
    <property type="protein sequence ID" value="OAV86093.1"/>
    <property type="molecule type" value="Genomic_DNA"/>
</dbReference>
<evidence type="ECO:0000256" key="1">
    <source>
        <dbReference type="ARBA" id="ARBA00004123"/>
    </source>
</evidence>
<feature type="region of interest" description="Disordered" evidence="6">
    <location>
        <begin position="242"/>
        <end position="279"/>
    </location>
</feature>
<evidence type="ECO:0000256" key="4">
    <source>
        <dbReference type="ARBA" id="ARBA00023163"/>
    </source>
</evidence>
<dbReference type="VEuPathDB" id="FungiDB:PTTG_01901"/>
<dbReference type="EnsemblFungi" id="PTTG_01901-t43_1">
    <property type="protein sequence ID" value="PTTG_01901-t43_1-p1"/>
    <property type="gene ID" value="PTTG_01901"/>
</dbReference>
<feature type="region of interest" description="Disordered" evidence="6">
    <location>
        <begin position="292"/>
        <end position="336"/>
    </location>
</feature>
<protein>
    <submittedName>
        <fullName evidence="9">Velvet domain-containing protein</fullName>
    </submittedName>
</protein>
<dbReference type="PANTHER" id="PTHR33572">
    <property type="entry name" value="SPORE DEVELOPMENT REGULATOR VOSA"/>
    <property type="match status" value="1"/>
</dbReference>
<evidence type="ECO:0000313" key="8">
    <source>
        <dbReference type="EMBL" id="OAV86093.1"/>
    </source>
</evidence>
<evidence type="ECO:0000256" key="6">
    <source>
        <dbReference type="SAM" id="MobiDB-lite"/>
    </source>
</evidence>
<reference evidence="8" key="2">
    <citation type="submission" date="2016-05" db="EMBL/GenBank/DDBJ databases">
        <title>Comparative analysis highlights variable genome content of wheat rusts and divergence of the mating loci.</title>
        <authorList>
            <person name="Cuomo C.A."/>
            <person name="Bakkeren G."/>
            <person name="Szabo L."/>
            <person name="Khalil H."/>
            <person name="Joly D."/>
            <person name="Goldberg J."/>
            <person name="Young S."/>
            <person name="Zeng Q."/>
            <person name="Fellers J."/>
        </authorList>
    </citation>
    <scope>NUCLEOTIDE SEQUENCE [LARGE SCALE GENOMIC DNA]</scope>
    <source>
        <strain evidence="8">1-1 BBBD Race 1</strain>
    </source>
</reference>
<name>A0A180G2N0_PUCT1</name>
<comment type="subcellular location">
    <subcellularLocation>
        <location evidence="1">Nucleus</location>
    </subcellularLocation>
</comment>
<feature type="compositionally biased region" description="Basic and acidic residues" evidence="6">
    <location>
        <begin position="252"/>
        <end position="261"/>
    </location>
</feature>
<gene>
    <name evidence="8" type="ORF">PTTG_01901</name>
</gene>
<dbReference type="STRING" id="630390.A0A180G2N0"/>
<dbReference type="PANTHER" id="PTHR33572:SF18">
    <property type="entry name" value="SPORE DEVELOPMENT REGULATOR VOSA"/>
    <property type="match status" value="1"/>
</dbReference>
<evidence type="ECO:0000313" key="10">
    <source>
        <dbReference type="Proteomes" id="UP000005240"/>
    </source>
</evidence>
<organism evidence="8">
    <name type="scientific">Puccinia triticina (isolate 1-1 / race 1 (BBBD))</name>
    <name type="common">Brown leaf rust fungus</name>
    <dbReference type="NCBI Taxonomy" id="630390"/>
    <lineage>
        <taxon>Eukaryota</taxon>
        <taxon>Fungi</taxon>
        <taxon>Dikarya</taxon>
        <taxon>Basidiomycota</taxon>
        <taxon>Pucciniomycotina</taxon>
        <taxon>Pucciniomycetes</taxon>
        <taxon>Pucciniales</taxon>
        <taxon>Pucciniaceae</taxon>
        <taxon>Puccinia</taxon>
    </lineage>
</organism>
<evidence type="ECO:0000256" key="3">
    <source>
        <dbReference type="ARBA" id="ARBA00023015"/>
    </source>
</evidence>
<reference evidence="9" key="4">
    <citation type="submission" date="2025-05" db="UniProtKB">
        <authorList>
            <consortium name="EnsemblFungi"/>
        </authorList>
    </citation>
    <scope>IDENTIFICATION</scope>
    <source>
        <strain evidence="9">isolate 1-1 / race 1 (BBBD)</strain>
    </source>
</reference>
<sequence>MEAPRSADTSHGSLPSGSPVSPNEPVYKYASASSSEASPRAEYTYSLKIVQQPIHSRIVGSGDKADRRPLDPPPVLKFEVTQSANASQSSVDLTLLRSPYFMCYCTFCEATAPYKELYGIPHTNKSYMVGSIVSSMFQLRAGKKTSGITEGHYFVFHDVGVRVEGAYRFKFSVYEIVDRKVYLCKSTMSEKFRVYPAKSFPGMDTSTDISNLFASQGMRMRVRTKNLNVPVLNENFKAVAAGSKKTQRKRRISDDDSEKAISPRHPVQPPQLASDNQPHFYPFPPAIKSLSPPQICPRLEGNRKKMKLPSVEGFLKGEKPESVSRNSLWLKDPPSR</sequence>
<dbReference type="GO" id="GO:0030435">
    <property type="term" value="P:sporulation resulting in formation of a cellular spore"/>
    <property type="evidence" value="ECO:0007669"/>
    <property type="project" value="UniProtKB-KW"/>
</dbReference>
<dbReference type="InterPro" id="IPR038491">
    <property type="entry name" value="Velvet_dom_sf"/>
</dbReference>
<dbReference type="Pfam" id="PF11754">
    <property type="entry name" value="Velvet"/>
    <property type="match status" value="2"/>
</dbReference>
<dbReference type="InterPro" id="IPR021740">
    <property type="entry name" value="Velvet"/>
</dbReference>
<dbReference type="GO" id="GO:0005634">
    <property type="term" value="C:nucleus"/>
    <property type="evidence" value="ECO:0007669"/>
    <property type="project" value="UniProtKB-SubCell"/>
</dbReference>
<keyword evidence="3" id="KW-0805">Transcription regulation</keyword>
<reference evidence="9 10" key="3">
    <citation type="journal article" date="2017" name="G3 (Bethesda)">
        <title>Comparative analysis highlights variable genome content of wheat rusts and divergence of the mating loci.</title>
        <authorList>
            <person name="Cuomo C.A."/>
            <person name="Bakkeren G."/>
            <person name="Khalil H.B."/>
            <person name="Panwar V."/>
            <person name="Joly D."/>
            <person name="Linning R."/>
            <person name="Sakthikumar S."/>
            <person name="Song X."/>
            <person name="Adiconis X."/>
            <person name="Fan L."/>
            <person name="Goldberg J.M."/>
            <person name="Levin J.Z."/>
            <person name="Young S."/>
            <person name="Zeng Q."/>
            <person name="Anikster Y."/>
            <person name="Bruce M."/>
            <person name="Wang M."/>
            <person name="Yin C."/>
            <person name="McCallum B."/>
            <person name="Szabo L.J."/>
            <person name="Hulbert S."/>
            <person name="Chen X."/>
            <person name="Fellers J.P."/>
        </authorList>
    </citation>
    <scope>NUCLEOTIDE SEQUENCE</scope>
    <source>
        <strain evidence="9">isolate 1-1 / race 1 (BBBD)</strain>
        <strain evidence="10">Isolate 1-1 / race 1 (BBBD)</strain>
    </source>
</reference>
<evidence type="ECO:0000256" key="2">
    <source>
        <dbReference type="ARBA" id="ARBA00022969"/>
    </source>
</evidence>
<evidence type="ECO:0000256" key="5">
    <source>
        <dbReference type="ARBA" id="ARBA00023242"/>
    </source>
</evidence>
<keyword evidence="4" id="KW-0804">Transcription</keyword>
<dbReference type="AlphaFoldDB" id="A0A180G2N0"/>
<reference evidence="8" key="1">
    <citation type="submission" date="2009-11" db="EMBL/GenBank/DDBJ databases">
        <authorList>
            <consortium name="The Broad Institute Genome Sequencing Platform"/>
            <person name="Ward D."/>
            <person name="Feldgarden M."/>
            <person name="Earl A."/>
            <person name="Young S.K."/>
            <person name="Zeng Q."/>
            <person name="Koehrsen M."/>
            <person name="Alvarado L."/>
            <person name="Berlin A."/>
            <person name="Bochicchio J."/>
            <person name="Borenstein D."/>
            <person name="Chapman S.B."/>
            <person name="Chen Z."/>
            <person name="Engels R."/>
            <person name="Freedman E."/>
            <person name="Gellesch M."/>
            <person name="Goldberg J."/>
            <person name="Griggs A."/>
            <person name="Gujja S."/>
            <person name="Heilman E."/>
            <person name="Heiman D."/>
            <person name="Hepburn T."/>
            <person name="Howarth C."/>
            <person name="Jen D."/>
            <person name="Larson L."/>
            <person name="Lewis B."/>
            <person name="Mehta T."/>
            <person name="Park D."/>
            <person name="Pearson M."/>
            <person name="Roberts A."/>
            <person name="Saif S."/>
            <person name="Shea T."/>
            <person name="Shenoy N."/>
            <person name="Sisk P."/>
            <person name="Stolte C."/>
            <person name="Sykes S."/>
            <person name="Thomson T."/>
            <person name="Walk T."/>
            <person name="White J."/>
            <person name="Yandava C."/>
            <person name="Izard J."/>
            <person name="Baranova O.V."/>
            <person name="Blanton J.M."/>
            <person name="Tanner A.C."/>
            <person name="Dewhirst F.E."/>
            <person name="Haas B."/>
            <person name="Nusbaum C."/>
            <person name="Birren B."/>
        </authorList>
    </citation>
    <scope>NUCLEOTIDE SEQUENCE [LARGE SCALE GENOMIC DNA]</scope>
    <source>
        <strain evidence="8">1-1 BBBD Race 1</strain>
    </source>
</reference>
<evidence type="ECO:0000259" key="7">
    <source>
        <dbReference type="PROSITE" id="PS51821"/>
    </source>
</evidence>
<evidence type="ECO:0000313" key="9">
    <source>
        <dbReference type="EnsemblFungi" id="PTTG_01901-t43_1-p1"/>
    </source>
</evidence>
<keyword evidence="5" id="KW-0539">Nucleus</keyword>
<dbReference type="Proteomes" id="UP000005240">
    <property type="component" value="Unassembled WGS sequence"/>
</dbReference>
<dbReference type="PROSITE" id="PS51821">
    <property type="entry name" value="VELVET"/>
    <property type="match status" value="1"/>
</dbReference>
<keyword evidence="2" id="KW-0749">Sporulation</keyword>
<dbReference type="Gene3D" id="2.60.40.3960">
    <property type="entry name" value="Velvet domain"/>
    <property type="match status" value="1"/>
</dbReference>
<accession>A0A180G2N0</accession>
<feature type="domain" description="Velvet" evidence="7">
    <location>
        <begin position="40"/>
        <end position="223"/>
    </location>
</feature>
<proteinExistence type="predicted"/>